<sequence>MIKALILYTQFFTRIPIPIGIDEPIEKMRHGIHWFTLFGFLIGGLEALIYYGLSFLFPVPLAFFIILLVDAMITGGFHLDALADMADGLFSSRKKERMLEIMKDSRIGSNGVLALIFYYGTLLLIVQSFAQIITPKLGVLLVISFSLIGKTGISLLFYKMKYAGSTQGLGTTFLNVPTVCVLGAQLFSIVILYVFFGLAGLLGYLGVFLVGLLYKRMVYQKVAGLNGDTLGAYGCISQVVFLAIYFATRGFLT</sequence>
<feature type="transmembrane region" description="Helical" evidence="19">
    <location>
        <begin position="139"/>
        <end position="158"/>
    </location>
</feature>
<evidence type="ECO:0000313" key="20">
    <source>
        <dbReference type="EMBL" id="WEG72721.1"/>
    </source>
</evidence>
<keyword evidence="21" id="KW-1185">Reference proteome</keyword>
<reference evidence="20" key="1">
    <citation type="submission" date="2022-10" db="EMBL/GenBank/DDBJ databases">
        <title>Vagococcus sp. isolated from poultry meat.</title>
        <authorList>
            <person name="Johansson P."/>
            <person name="Bjorkroth J."/>
        </authorList>
    </citation>
    <scope>NUCLEOTIDE SEQUENCE</scope>
    <source>
        <strain evidence="20">STAA11</strain>
    </source>
</reference>
<evidence type="ECO:0000256" key="11">
    <source>
        <dbReference type="ARBA" id="ARBA00022842"/>
    </source>
</evidence>
<dbReference type="RefSeq" id="WP_275468523.1">
    <property type="nucleotide sequence ID" value="NZ_CP110232.1"/>
</dbReference>
<keyword evidence="8 19" id="KW-0169">Cobalamin biosynthesis</keyword>
<protein>
    <recommendedName>
        <fullName evidence="6 19">Adenosylcobinamide-GDP ribazoletransferase</fullName>
        <ecNumber evidence="5 19">2.7.8.26</ecNumber>
    </recommendedName>
    <alternativeName>
        <fullName evidence="16 19">Cobalamin synthase</fullName>
    </alternativeName>
    <alternativeName>
        <fullName evidence="15 19">Cobalamin-5'-phosphate synthase</fullName>
    </alternativeName>
</protein>
<evidence type="ECO:0000256" key="9">
    <source>
        <dbReference type="ARBA" id="ARBA00022679"/>
    </source>
</evidence>
<evidence type="ECO:0000256" key="13">
    <source>
        <dbReference type="ARBA" id="ARBA00023136"/>
    </source>
</evidence>
<dbReference type="GO" id="GO:0008818">
    <property type="term" value="F:cobalamin 5'-phosphate synthase activity"/>
    <property type="evidence" value="ECO:0007669"/>
    <property type="project" value="UniProtKB-UniRule"/>
</dbReference>
<dbReference type="GO" id="GO:0051073">
    <property type="term" value="F:adenosylcobinamide-GDP ribazoletransferase activity"/>
    <property type="evidence" value="ECO:0007669"/>
    <property type="project" value="UniProtKB-UniRule"/>
</dbReference>
<keyword evidence="9 19" id="KW-0808">Transferase</keyword>
<evidence type="ECO:0000256" key="10">
    <source>
        <dbReference type="ARBA" id="ARBA00022692"/>
    </source>
</evidence>
<dbReference type="Proteomes" id="UP001179647">
    <property type="component" value="Chromosome"/>
</dbReference>
<feature type="transmembrane region" description="Helical" evidence="19">
    <location>
        <begin position="34"/>
        <end position="53"/>
    </location>
</feature>
<evidence type="ECO:0000256" key="18">
    <source>
        <dbReference type="ARBA" id="ARBA00049504"/>
    </source>
</evidence>
<keyword evidence="10 19" id="KW-0812">Transmembrane</keyword>
<dbReference type="KEGG" id="vie:OL234_06950"/>
<accession>A0AAF0I728</accession>
<keyword evidence="7 19" id="KW-1003">Cell membrane</keyword>
<dbReference type="PANTHER" id="PTHR34148:SF1">
    <property type="entry name" value="ADENOSYLCOBINAMIDE-GDP RIBAZOLETRANSFERASE"/>
    <property type="match status" value="1"/>
</dbReference>
<comment type="catalytic activity">
    <reaction evidence="17 19">
        <text>alpha-ribazole + adenosylcob(III)inamide-GDP = adenosylcob(III)alamin + GMP + H(+)</text>
        <dbReference type="Rhea" id="RHEA:16049"/>
        <dbReference type="ChEBI" id="CHEBI:10329"/>
        <dbReference type="ChEBI" id="CHEBI:15378"/>
        <dbReference type="ChEBI" id="CHEBI:18408"/>
        <dbReference type="ChEBI" id="CHEBI:58115"/>
        <dbReference type="ChEBI" id="CHEBI:60487"/>
        <dbReference type="EC" id="2.7.8.26"/>
    </reaction>
</comment>
<feature type="transmembrane region" description="Helical" evidence="19">
    <location>
        <begin position="59"/>
        <end position="86"/>
    </location>
</feature>
<evidence type="ECO:0000256" key="8">
    <source>
        <dbReference type="ARBA" id="ARBA00022573"/>
    </source>
</evidence>
<dbReference type="Pfam" id="PF02654">
    <property type="entry name" value="CobS"/>
    <property type="match status" value="1"/>
</dbReference>
<evidence type="ECO:0000256" key="3">
    <source>
        <dbReference type="ARBA" id="ARBA00004663"/>
    </source>
</evidence>
<evidence type="ECO:0000256" key="1">
    <source>
        <dbReference type="ARBA" id="ARBA00001946"/>
    </source>
</evidence>
<dbReference type="GO" id="GO:0009236">
    <property type="term" value="P:cobalamin biosynthetic process"/>
    <property type="evidence" value="ECO:0007669"/>
    <property type="project" value="UniProtKB-UniRule"/>
</dbReference>
<keyword evidence="11 19" id="KW-0460">Magnesium</keyword>
<comment type="catalytic activity">
    <reaction evidence="18 19">
        <text>alpha-ribazole 5'-phosphate + adenosylcob(III)inamide-GDP = adenosylcob(III)alamin 5'-phosphate + GMP + H(+)</text>
        <dbReference type="Rhea" id="RHEA:23560"/>
        <dbReference type="ChEBI" id="CHEBI:15378"/>
        <dbReference type="ChEBI" id="CHEBI:57918"/>
        <dbReference type="ChEBI" id="CHEBI:58115"/>
        <dbReference type="ChEBI" id="CHEBI:60487"/>
        <dbReference type="ChEBI" id="CHEBI:60493"/>
        <dbReference type="EC" id="2.7.8.26"/>
    </reaction>
</comment>
<proteinExistence type="inferred from homology"/>
<evidence type="ECO:0000256" key="15">
    <source>
        <dbReference type="ARBA" id="ARBA00032605"/>
    </source>
</evidence>
<name>A0AAF0I728_9ENTE</name>
<organism evidence="20 21">
    <name type="scientific">Vagococcus intermedius</name>
    <dbReference type="NCBI Taxonomy" id="2991418"/>
    <lineage>
        <taxon>Bacteria</taxon>
        <taxon>Bacillati</taxon>
        <taxon>Bacillota</taxon>
        <taxon>Bacilli</taxon>
        <taxon>Lactobacillales</taxon>
        <taxon>Enterococcaceae</taxon>
        <taxon>Vagococcus</taxon>
    </lineage>
</organism>
<evidence type="ECO:0000256" key="4">
    <source>
        <dbReference type="ARBA" id="ARBA00010561"/>
    </source>
</evidence>
<feature type="transmembrane region" description="Helical" evidence="19">
    <location>
        <begin position="107"/>
        <end position="133"/>
    </location>
</feature>
<keyword evidence="12 19" id="KW-1133">Transmembrane helix</keyword>
<comment type="function">
    <text evidence="14 19">Joins adenosylcobinamide-GDP and alpha-ribazole to generate adenosylcobalamin (Ado-cobalamin). Also synthesizes adenosylcobalamin 5'-phosphate from adenosylcobinamide-GDP and alpha-ribazole 5'-phosphate.</text>
</comment>
<evidence type="ECO:0000256" key="14">
    <source>
        <dbReference type="ARBA" id="ARBA00025228"/>
    </source>
</evidence>
<dbReference type="AlphaFoldDB" id="A0AAF0I728"/>
<comment type="subcellular location">
    <subcellularLocation>
        <location evidence="2 19">Cell membrane</location>
        <topology evidence="2 19">Multi-pass membrane protein</topology>
    </subcellularLocation>
</comment>
<evidence type="ECO:0000256" key="5">
    <source>
        <dbReference type="ARBA" id="ARBA00013200"/>
    </source>
</evidence>
<dbReference type="HAMAP" id="MF_00719">
    <property type="entry name" value="CobS"/>
    <property type="match status" value="1"/>
</dbReference>
<evidence type="ECO:0000256" key="17">
    <source>
        <dbReference type="ARBA" id="ARBA00048623"/>
    </source>
</evidence>
<dbReference type="NCBIfam" id="TIGR00317">
    <property type="entry name" value="cobS"/>
    <property type="match status" value="1"/>
</dbReference>
<dbReference type="InterPro" id="IPR003805">
    <property type="entry name" value="CobS"/>
</dbReference>
<gene>
    <name evidence="19 20" type="primary">cobS</name>
    <name evidence="20" type="ORF">OL234_06950</name>
</gene>
<comment type="pathway">
    <text evidence="3 19">Cofactor biosynthesis; adenosylcobalamin biosynthesis; adenosylcobalamin from cob(II)yrinate a,c-diamide: step 7/7.</text>
</comment>
<keyword evidence="13 19" id="KW-0472">Membrane</keyword>
<evidence type="ECO:0000256" key="12">
    <source>
        <dbReference type="ARBA" id="ARBA00022989"/>
    </source>
</evidence>
<feature type="transmembrane region" description="Helical" evidence="19">
    <location>
        <begin position="179"/>
        <end position="210"/>
    </location>
</feature>
<dbReference type="EC" id="2.7.8.26" evidence="5 19"/>
<evidence type="ECO:0000256" key="2">
    <source>
        <dbReference type="ARBA" id="ARBA00004651"/>
    </source>
</evidence>
<evidence type="ECO:0000256" key="19">
    <source>
        <dbReference type="HAMAP-Rule" id="MF_00719"/>
    </source>
</evidence>
<dbReference type="EMBL" id="CP110232">
    <property type="protein sequence ID" value="WEG72721.1"/>
    <property type="molecule type" value="Genomic_DNA"/>
</dbReference>
<evidence type="ECO:0000313" key="21">
    <source>
        <dbReference type="Proteomes" id="UP001179647"/>
    </source>
</evidence>
<evidence type="ECO:0000256" key="7">
    <source>
        <dbReference type="ARBA" id="ARBA00022475"/>
    </source>
</evidence>
<dbReference type="GO" id="GO:0005886">
    <property type="term" value="C:plasma membrane"/>
    <property type="evidence" value="ECO:0007669"/>
    <property type="project" value="UniProtKB-SubCell"/>
</dbReference>
<evidence type="ECO:0000256" key="16">
    <source>
        <dbReference type="ARBA" id="ARBA00032853"/>
    </source>
</evidence>
<evidence type="ECO:0000256" key="6">
    <source>
        <dbReference type="ARBA" id="ARBA00015850"/>
    </source>
</evidence>
<comment type="similarity">
    <text evidence="4 19">Belongs to the CobS family.</text>
</comment>
<dbReference type="PANTHER" id="PTHR34148">
    <property type="entry name" value="ADENOSYLCOBINAMIDE-GDP RIBAZOLETRANSFERASE"/>
    <property type="match status" value="1"/>
</dbReference>
<comment type="cofactor">
    <cofactor evidence="1 19">
        <name>Mg(2+)</name>
        <dbReference type="ChEBI" id="CHEBI:18420"/>
    </cofactor>
</comment>
<feature type="transmembrane region" description="Helical" evidence="19">
    <location>
        <begin position="230"/>
        <end position="248"/>
    </location>
</feature>